<keyword evidence="1" id="KW-0479">Metal-binding</keyword>
<dbReference type="InterPro" id="IPR000477">
    <property type="entry name" value="RT_dom"/>
</dbReference>
<dbReference type="Gene3D" id="4.10.60.10">
    <property type="entry name" value="Zinc finger, CCHC-type"/>
    <property type="match status" value="1"/>
</dbReference>
<dbReference type="GO" id="GO:0004190">
    <property type="term" value="F:aspartic-type endopeptidase activity"/>
    <property type="evidence" value="ECO:0007669"/>
    <property type="project" value="InterPro"/>
</dbReference>
<feature type="compositionally biased region" description="Polar residues" evidence="2">
    <location>
        <begin position="246"/>
        <end position="257"/>
    </location>
</feature>
<dbReference type="Pfam" id="PF00078">
    <property type="entry name" value="RVT_1"/>
    <property type="match status" value="1"/>
</dbReference>
<keyword evidence="1" id="KW-0863">Zinc-finger</keyword>
<dbReference type="Gene3D" id="2.40.70.10">
    <property type="entry name" value="Acid Proteases"/>
    <property type="match status" value="1"/>
</dbReference>
<feature type="non-terminal residue" evidence="4">
    <location>
        <position position="586"/>
    </location>
</feature>
<comment type="caution">
    <text evidence="4">The sequence shown here is derived from an EMBL/GenBank/DDBJ whole genome shotgun (WGS) entry which is preliminary data.</text>
</comment>
<evidence type="ECO:0000256" key="2">
    <source>
        <dbReference type="SAM" id="MobiDB-lite"/>
    </source>
</evidence>
<feature type="region of interest" description="Disordered" evidence="2">
    <location>
        <begin position="218"/>
        <end position="261"/>
    </location>
</feature>
<dbReference type="PANTHER" id="PTHR15503:SF45">
    <property type="entry name" value="RNA-DIRECTED DNA POLYMERASE HOMOLOG"/>
    <property type="match status" value="1"/>
</dbReference>
<dbReference type="AlphaFoldDB" id="A0A699JBX2"/>
<keyword evidence="4" id="KW-0695">RNA-directed DNA polymerase</keyword>
<dbReference type="Gene3D" id="3.30.70.270">
    <property type="match status" value="1"/>
</dbReference>
<sequence>LPSASRREDRPEVTLPPQKRLGLREDYGFVATVDREIMRDPERVVGYRITDSWDEIVETLQGAPVSTDTEDRRAHAYTRHLMEIEARMSREAWVRATDASDLVYGEVMSLRTTILGQMSEIRELQAADRRRQTVISELLRIDHRRSIEITEDNRDLLEVLHSQGYQRRLKQMAPKRTTRSTADQETVNATSVTNAQLQAMIDQGVTAALAACDALRSTNGDDSHNSGIGDQETINGTLGSEGKGSAANTKNANNQRGTGLGQKPTCYECGVQGHFKRECPKLKNNNNQGNQGGRNNAPARVYTVGHTGTNPDANVVMGTFLLNNRYASVLFDTGADRSFVSTTFSTQINITPSTLDHCYDVELANGRIIGLNTILRGCTLNLLNHPFNIDLMPVELEKYVKKGFPILLAHITTKEVEDKSEKKRLEDVPIVQNFPKVFPEDLPSLPPTRPVEFQIDLVPGAAPVARAPYRLAPSEMKELVEQLKELSDKGFIRPSSSPWGAPVLFVKKKDGSFRMCIDYRELNKLTIKNRYPLPRIDDLFDQLQGLSVYSKIDLRSGYHQLRVREQDVPKTAFKTRHHYHSPHHHL</sequence>
<dbReference type="Pfam" id="PF08284">
    <property type="entry name" value="RVP_2"/>
    <property type="match status" value="1"/>
</dbReference>
<proteinExistence type="predicted"/>
<feature type="domain" description="CCHC-type" evidence="3">
    <location>
        <begin position="266"/>
        <end position="281"/>
    </location>
</feature>
<protein>
    <submittedName>
        <fullName evidence="4">Putative reverse transcriptase domain-containing protein</fullName>
    </submittedName>
</protein>
<dbReference type="GO" id="GO:0008270">
    <property type="term" value="F:zinc ion binding"/>
    <property type="evidence" value="ECO:0007669"/>
    <property type="project" value="UniProtKB-KW"/>
</dbReference>
<name>A0A699JBX2_TANCI</name>
<dbReference type="Gene3D" id="3.10.10.10">
    <property type="entry name" value="HIV Type 1 Reverse Transcriptase, subunit A, domain 1"/>
    <property type="match status" value="1"/>
</dbReference>
<keyword evidence="4" id="KW-0548">Nucleotidyltransferase</keyword>
<evidence type="ECO:0000259" key="3">
    <source>
        <dbReference type="PROSITE" id="PS50158"/>
    </source>
</evidence>
<feature type="compositionally biased region" description="Polar residues" evidence="2">
    <location>
        <begin position="225"/>
        <end position="238"/>
    </location>
</feature>
<reference evidence="4" key="1">
    <citation type="journal article" date="2019" name="Sci. Rep.">
        <title>Draft genome of Tanacetum cinerariifolium, the natural source of mosquito coil.</title>
        <authorList>
            <person name="Yamashiro T."/>
            <person name="Shiraishi A."/>
            <person name="Satake H."/>
            <person name="Nakayama K."/>
        </authorList>
    </citation>
    <scope>NUCLEOTIDE SEQUENCE</scope>
</reference>
<keyword evidence="1" id="KW-0862">Zinc</keyword>
<dbReference type="InterPro" id="IPR001969">
    <property type="entry name" value="Aspartic_peptidase_AS"/>
</dbReference>
<dbReference type="InterPro" id="IPR001878">
    <property type="entry name" value="Znf_CCHC"/>
</dbReference>
<gene>
    <name evidence="4" type="ORF">Tci_598596</name>
</gene>
<dbReference type="SUPFAM" id="SSF50630">
    <property type="entry name" value="Acid proteases"/>
    <property type="match status" value="1"/>
</dbReference>
<dbReference type="InterPro" id="IPR036875">
    <property type="entry name" value="Znf_CCHC_sf"/>
</dbReference>
<dbReference type="CDD" id="cd00303">
    <property type="entry name" value="retropepsin_like"/>
    <property type="match status" value="1"/>
</dbReference>
<dbReference type="InterPro" id="IPR032567">
    <property type="entry name" value="RTL1-rel"/>
</dbReference>
<dbReference type="CDD" id="cd01647">
    <property type="entry name" value="RT_LTR"/>
    <property type="match status" value="1"/>
</dbReference>
<dbReference type="InterPro" id="IPR043502">
    <property type="entry name" value="DNA/RNA_pol_sf"/>
</dbReference>
<evidence type="ECO:0000256" key="1">
    <source>
        <dbReference type="PROSITE-ProRule" id="PRU00047"/>
    </source>
</evidence>
<organism evidence="4">
    <name type="scientific">Tanacetum cinerariifolium</name>
    <name type="common">Dalmatian daisy</name>
    <name type="synonym">Chrysanthemum cinerariifolium</name>
    <dbReference type="NCBI Taxonomy" id="118510"/>
    <lineage>
        <taxon>Eukaryota</taxon>
        <taxon>Viridiplantae</taxon>
        <taxon>Streptophyta</taxon>
        <taxon>Embryophyta</taxon>
        <taxon>Tracheophyta</taxon>
        <taxon>Spermatophyta</taxon>
        <taxon>Magnoliopsida</taxon>
        <taxon>eudicotyledons</taxon>
        <taxon>Gunneridae</taxon>
        <taxon>Pentapetalae</taxon>
        <taxon>asterids</taxon>
        <taxon>campanulids</taxon>
        <taxon>Asterales</taxon>
        <taxon>Asteraceae</taxon>
        <taxon>Asteroideae</taxon>
        <taxon>Anthemideae</taxon>
        <taxon>Anthemidinae</taxon>
        <taxon>Tanacetum</taxon>
    </lineage>
</organism>
<dbReference type="Pfam" id="PF00098">
    <property type="entry name" value="zf-CCHC"/>
    <property type="match status" value="1"/>
</dbReference>
<dbReference type="GO" id="GO:0006508">
    <property type="term" value="P:proteolysis"/>
    <property type="evidence" value="ECO:0007669"/>
    <property type="project" value="InterPro"/>
</dbReference>
<dbReference type="SUPFAM" id="SSF56672">
    <property type="entry name" value="DNA/RNA polymerases"/>
    <property type="match status" value="1"/>
</dbReference>
<dbReference type="SMART" id="SM00343">
    <property type="entry name" value="ZnF_C2HC"/>
    <property type="match status" value="1"/>
</dbReference>
<dbReference type="SUPFAM" id="SSF57756">
    <property type="entry name" value="Retrovirus zinc finger-like domains"/>
    <property type="match status" value="1"/>
</dbReference>
<dbReference type="PANTHER" id="PTHR15503">
    <property type="entry name" value="LDOC1 RELATED"/>
    <property type="match status" value="1"/>
</dbReference>
<dbReference type="InterPro" id="IPR021109">
    <property type="entry name" value="Peptidase_aspartic_dom_sf"/>
</dbReference>
<keyword evidence="4" id="KW-0808">Transferase</keyword>
<dbReference type="PROSITE" id="PS50158">
    <property type="entry name" value="ZF_CCHC"/>
    <property type="match status" value="1"/>
</dbReference>
<dbReference type="EMBL" id="BKCJ010395171">
    <property type="protein sequence ID" value="GFA26624.1"/>
    <property type="molecule type" value="Genomic_DNA"/>
</dbReference>
<dbReference type="GO" id="GO:0003964">
    <property type="term" value="F:RNA-directed DNA polymerase activity"/>
    <property type="evidence" value="ECO:0007669"/>
    <property type="project" value="UniProtKB-KW"/>
</dbReference>
<accession>A0A699JBX2</accession>
<dbReference type="PROSITE" id="PS00141">
    <property type="entry name" value="ASP_PROTEASE"/>
    <property type="match status" value="1"/>
</dbReference>
<dbReference type="InterPro" id="IPR043128">
    <property type="entry name" value="Rev_trsase/Diguanyl_cyclase"/>
</dbReference>
<feature type="non-terminal residue" evidence="4">
    <location>
        <position position="1"/>
    </location>
</feature>
<evidence type="ECO:0000313" key="4">
    <source>
        <dbReference type="EMBL" id="GFA26624.1"/>
    </source>
</evidence>
<dbReference type="GO" id="GO:0003676">
    <property type="term" value="F:nucleic acid binding"/>
    <property type="evidence" value="ECO:0007669"/>
    <property type="project" value="InterPro"/>
</dbReference>